<comment type="caution">
    <text evidence="1">The sequence shown here is derived from an EMBL/GenBank/DDBJ whole genome shotgun (WGS) entry which is preliminary data.</text>
</comment>
<name>A0A6A1WAK9_9ROSI</name>
<gene>
    <name evidence="1" type="ORF">CJ030_MR2G005413</name>
</gene>
<organism evidence="1 2">
    <name type="scientific">Morella rubra</name>
    <name type="common">Chinese bayberry</name>
    <dbReference type="NCBI Taxonomy" id="262757"/>
    <lineage>
        <taxon>Eukaryota</taxon>
        <taxon>Viridiplantae</taxon>
        <taxon>Streptophyta</taxon>
        <taxon>Embryophyta</taxon>
        <taxon>Tracheophyta</taxon>
        <taxon>Spermatophyta</taxon>
        <taxon>Magnoliopsida</taxon>
        <taxon>eudicotyledons</taxon>
        <taxon>Gunneridae</taxon>
        <taxon>Pentapetalae</taxon>
        <taxon>rosids</taxon>
        <taxon>fabids</taxon>
        <taxon>Fagales</taxon>
        <taxon>Myricaceae</taxon>
        <taxon>Morella</taxon>
    </lineage>
</organism>
<sequence length="77" mass="8729">MSEDGKGRVISDQERQLYYGTFQGVANYYPPPPQPPTQPVVGVLSLFLLQDSPEIPSTINLNILIPMDTKPFKRFYN</sequence>
<reference evidence="1 2" key="1">
    <citation type="journal article" date="2019" name="Plant Biotechnol. J.">
        <title>The red bayberry genome and genetic basis of sex determination.</title>
        <authorList>
            <person name="Jia H.M."/>
            <person name="Jia H.J."/>
            <person name="Cai Q.L."/>
            <person name="Wang Y."/>
            <person name="Zhao H.B."/>
            <person name="Yang W.F."/>
            <person name="Wang G.Y."/>
            <person name="Li Y.H."/>
            <person name="Zhan D.L."/>
            <person name="Shen Y.T."/>
            <person name="Niu Q.F."/>
            <person name="Chang L."/>
            <person name="Qiu J."/>
            <person name="Zhao L."/>
            <person name="Xie H.B."/>
            <person name="Fu W.Y."/>
            <person name="Jin J."/>
            <person name="Li X.W."/>
            <person name="Jiao Y."/>
            <person name="Zhou C.C."/>
            <person name="Tu T."/>
            <person name="Chai C.Y."/>
            <person name="Gao J.L."/>
            <person name="Fan L.J."/>
            <person name="van de Weg E."/>
            <person name="Wang J.Y."/>
            <person name="Gao Z.S."/>
        </authorList>
    </citation>
    <scope>NUCLEOTIDE SEQUENCE [LARGE SCALE GENOMIC DNA]</scope>
    <source>
        <tissue evidence="1">Leaves</tissue>
    </source>
</reference>
<accession>A0A6A1WAK9</accession>
<dbReference type="OrthoDB" id="1304551at2759"/>
<dbReference type="AlphaFoldDB" id="A0A6A1WAK9"/>
<dbReference type="Proteomes" id="UP000516437">
    <property type="component" value="Chromosome 2"/>
</dbReference>
<protein>
    <submittedName>
        <fullName evidence="1">Uncharacterized protein</fullName>
    </submittedName>
</protein>
<keyword evidence="2" id="KW-1185">Reference proteome</keyword>
<evidence type="ECO:0000313" key="1">
    <source>
        <dbReference type="EMBL" id="KAB1221346.1"/>
    </source>
</evidence>
<dbReference type="EMBL" id="RXIC02000020">
    <property type="protein sequence ID" value="KAB1221346.1"/>
    <property type="molecule type" value="Genomic_DNA"/>
</dbReference>
<evidence type="ECO:0000313" key="2">
    <source>
        <dbReference type="Proteomes" id="UP000516437"/>
    </source>
</evidence>
<proteinExistence type="predicted"/>